<accession>A0A1S7DU53</accession>
<evidence type="ECO:0000313" key="1">
    <source>
        <dbReference type="EMBL" id="AQY22640.1"/>
    </source>
</evidence>
<name>A0A1S7DU53_RIEAN</name>
<organism evidence="1 2">
    <name type="scientific">Riemerella anatipestifer</name>
    <name type="common">Moraxella anatipestifer</name>
    <dbReference type="NCBI Taxonomy" id="34085"/>
    <lineage>
        <taxon>Bacteria</taxon>
        <taxon>Pseudomonadati</taxon>
        <taxon>Bacteroidota</taxon>
        <taxon>Flavobacteriia</taxon>
        <taxon>Flavobacteriales</taxon>
        <taxon>Weeksellaceae</taxon>
        <taxon>Riemerella</taxon>
    </lineage>
</organism>
<sequence length="67" mass="7377">MIIVNINSQSEQIPKETNLLQLVTLKNIATRGIAIAVNQKVITRSKWEECTLKDGDTILIIKATQGG</sequence>
<dbReference type="Proteomes" id="UP000189883">
    <property type="component" value="Chromosome"/>
</dbReference>
<dbReference type="PANTHER" id="PTHR34472:SF1">
    <property type="entry name" value="SULFUR CARRIER PROTEIN THIS"/>
    <property type="match status" value="1"/>
</dbReference>
<dbReference type="InterPro" id="IPR016155">
    <property type="entry name" value="Mopterin_synth/thiamin_S_b"/>
</dbReference>
<evidence type="ECO:0000313" key="2">
    <source>
        <dbReference type="Proteomes" id="UP000189883"/>
    </source>
</evidence>
<protein>
    <submittedName>
        <fullName evidence="1">Sulfur carrier protein ThiS</fullName>
    </submittedName>
</protein>
<reference evidence="1 2" key="1">
    <citation type="submission" date="2015-06" db="EMBL/GenBank/DDBJ databases">
        <title>R. anatipestifer strain HXb2 is the most virulent strain so far, and the genome sequence would help us uncover the pathogenesis.</title>
        <authorList>
            <person name="Hu Q."/>
            <person name="Qi J."/>
            <person name="Bo H."/>
            <person name="Liu G."/>
            <person name="Tao M."/>
            <person name="Ding Y."/>
            <person name="Xue Y."/>
        </authorList>
    </citation>
    <scope>NUCLEOTIDE SEQUENCE [LARGE SCALE GENOMIC DNA]</scope>
    <source>
        <strain evidence="1 2">HXb2</strain>
    </source>
</reference>
<dbReference type="EMBL" id="CP011859">
    <property type="protein sequence ID" value="AQY22640.1"/>
    <property type="molecule type" value="Genomic_DNA"/>
</dbReference>
<dbReference type="RefSeq" id="WP_038694061.1">
    <property type="nucleotide sequence ID" value="NZ_CP011859.1"/>
</dbReference>
<dbReference type="PANTHER" id="PTHR34472">
    <property type="entry name" value="SULFUR CARRIER PROTEIN THIS"/>
    <property type="match status" value="1"/>
</dbReference>
<dbReference type="NCBIfam" id="TIGR01683">
    <property type="entry name" value="thiS"/>
    <property type="match status" value="1"/>
</dbReference>
<gene>
    <name evidence="1" type="ORF">AB406_1696</name>
</gene>
<dbReference type="InterPro" id="IPR012675">
    <property type="entry name" value="Beta-grasp_dom_sf"/>
</dbReference>
<dbReference type="InterPro" id="IPR003749">
    <property type="entry name" value="ThiS/MoaD-like"/>
</dbReference>
<dbReference type="InterPro" id="IPR010035">
    <property type="entry name" value="Thi_S"/>
</dbReference>
<dbReference type="Pfam" id="PF02597">
    <property type="entry name" value="ThiS"/>
    <property type="match status" value="1"/>
</dbReference>
<dbReference type="AlphaFoldDB" id="A0A1S7DU53"/>
<dbReference type="CDD" id="cd00565">
    <property type="entry name" value="Ubl_ThiS"/>
    <property type="match status" value="1"/>
</dbReference>
<proteinExistence type="predicted"/>
<dbReference type="SUPFAM" id="SSF54285">
    <property type="entry name" value="MoaD/ThiS"/>
    <property type="match status" value="1"/>
</dbReference>
<dbReference type="Gene3D" id="3.10.20.30">
    <property type="match status" value="1"/>
</dbReference>